<proteinExistence type="predicted"/>
<protein>
    <submittedName>
        <fullName evidence="2">Uncharacterized protein</fullName>
    </submittedName>
</protein>
<gene>
    <name evidence="2" type="ORF">RSOLAG22IIIB_12629</name>
</gene>
<name>A0A0K6GF53_9AGAM</name>
<accession>A0A0K6GF53</accession>
<reference evidence="2 3" key="1">
    <citation type="submission" date="2015-07" db="EMBL/GenBank/DDBJ databases">
        <authorList>
            <person name="Noorani M."/>
        </authorList>
    </citation>
    <scope>NUCLEOTIDE SEQUENCE [LARGE SCALE GENOMIC DNA]</scope>
    <source>
        <strain evidence="2">BBA 69670</strain>
    </source>
</reference>
<feature type="region of interest" description="Disordered" evidence="1">
    <location>
        <begin position="130"/>
        <end position="178"/>
    </location>
</feature>
<evidence type="ECO:0000256" key="1">
    <source>
        <dbReference type="SAM" id="MobiDB-lite"/>
    </source>
</evidence>
<dbReference type="EMBL" id="CYGV01001802">
    <property type="protein sequence ID" value="CUA77253.1"/>
    <property type="molecule type" value="Genomic_DNA"/>
</dbReference>
<dbReference type="Proteomes" id="UP000044841">
    <property type="component" value="Unassembled WGS sequence"/>
</dbReference>
<sequence length="332" mass="37776">MTDDTTFYRHLLPERGQDSMSLESNRALFAVGPSIHQREISRDPAVSGSQCQSVPSIDEHLSEYPHMVLGAPRPVPPTILDAVAEAAMILQLTHPELLELANSIPVTAEALDLALDPAAYPALTTAPTSQLAGHGYSQPVTDFQSEQEPHHKRKRTSSVMYVDSNQNPSYKRTKSQVESVPEKKEGSTLWSMFYSYSRAYRFELPNIADRVKQHACLYTNPFDGTQCWTKKYDAQLDIWLRYVSGWKETGFLPRHIGEYLRHLAVHRQAEASAVKDLPELAHLATRWNDELIDAQIIRDRDVPHEQRWYPGEKLKSREELVELLNASGYNRR</sequence>
<dbReference type="AlphaFoldDB" id="A0A0K6GF53"/>
<organism evidence="2 3">
    <name type="scientific">Rhizoctonia solani</name>
    <dbReference type="NCBI Taxonomy" id="456999"/>
    <lineage>
        <taxon>Eukaryota</taxon>
        <taxon>Fungi</taxon>
        <taxon>Dikarya</taxon>
        <taxon>Basidiomycota</taxon>
        <taxon>Agaricomycotina</taxon>
        <taxon>Agaricomycetes</taxon>
        <taxon>Cantharellales</taxon>
        <taxon>Ceratobasidiaceae</taxon>
        <taxon>Rhizoctonia</taxon>
    </lineage>
</organism>
<evidence type="ECO:0000313" key="2">
    <source>
        <dbReference type="EMBL" id="CUA77253.1"/>
    </source>
</evidence>
<keyword evidence="3" id="KW-1185">Reference proteome</keyword>
<evidence type="ECO:0000313" key="3">
    <source>
        <dbReference type="Proteomes" id="UP000044841"/>
    </source>
</evidence>
<feature type="compositionally biased region" description="Polar residues" evidence="1">
    <location>
        <begin position="157"/>
        <end position="170"/>
    </location>
</feature>